<dbReference type="RefSeq" id="WP_159362496.1">
    <property type="nucleotide sequence ID" value="NZ_CP047394.1"/>
</dbReference>
<dbReference type="KEGG" id="bvq:FHE72_17380"/>
<dbReference type="InterPro" id="IPR050807">
    <property type="entry name" value="TransReg_Diox_bact_type"/>
</dbReference>
<reference evidence="3 4" key="1">
    <citation type="submission" date="2019-06" db="EMBL/GenBank/DDBJ databases">
        <title>An operon consisting of a P-type ATPase gene and a transcriptional regular gene given the different cadmium resistance in Bacillus vietamensis 151-6 and Bacillus marisflavi 151-25.</title>
        <authorList>
            <person name="Yu X."/>
        </authorList>
    </citation>
    <scope>NUCLEOTIDE SEQUENCE [LARGE SCALE GENOMIC DNA]</scope>
    <source>
        <strain evidence="3 4">151-6</strain>
    </source>
</reference>
<dbReference type="SUPFAM" id="SSF47413">
    <property type="entry name" value="lambda repressor-like DNA-binding domains"/>
    <property type="match status" value="1"/>
</dbReference>
<dbReference type="PROSITE" id="PS50943">
    <property type="entry name" value="HTH_CROC1"/>
    <property type="match status" value="1"/>
</dbReference>
<dbReference type="AlphaFoldDB" id="A0A6I6UKQ1"/>
<sequence>MLQETLSIGSRLRELRNARGLKQHEVAEEANINNSVYNKLENDNKSINVEELRKLSSYFGVGPEKIIGEDQEDPIIHYMTKHNKSLSEEAQEEVKNVLKMIDDMEGQISLFHGWF</sequence>
<evidence type="ECO:0000256" key="1">
    <source>
        <dbReference type="ARBA" id="ARBA00023125"/>
    </source>
</evidence>
<proteinExistence type="predicted"/>
<dbReference type="SMART" id="SM00530">
    <property type="entry name" value="HTH_XRE"/>
    <property type="match status" value="1"/>
</dbReference>
<dbReference type="Proteomes" id="UP000465062">
    <property type="component" value="Chromosome"/>
</dbReference>
<accession>A0A6I6UKQ1</accession>
<dbReference type="GO" id="GO:0003677">
    <property type="term" value="F:DNA binding"/>
    <property type="evidence" value="ECO:0007669"/>
    <property type="project" value="UniProtKB-KW"/>
</dbReference>
<organism evidence="3 4">
    <name type="scientific">Rossellomorea vietnamensis</name>
    <dbReference type="NCBI Taxonomy" id="218284"/>
    <lineage>
        <taxon>Bacteria</taxon>
        <taxon>Bacillati</taxon>
        <taxon>Bacillota</taxon>
        <taxon>Bacilli</taxon>
        <taxon>Bacillales</taxon>
        <taxon>Bacillaceae</taxon>
        <taxon>Rossellomorea</taxon>
    </lineage>
</organism>
<keyword evidence="1" id="KW-0238">DNA-binding</keyword>
<dbReference type="PANTHER" id="PTHR46797">
    <property type="entry name" value="HTH-TYPE TRANSCRIPTIONAL REGULATOR"/>
    <property type="match status" value="1"/>
</dbReference>
<evidence type="ECO:0000313" key="4">
    <source>
        <dbReference type="Proteomes" id="UP000465062"/>
    </source>
</evidence>
<dbReference type="GO" id="GO:0003700">
    <property type="term" value="F:DNA-binding transcription factor activity"/>
    <property type="evidence" value="ECO:0007669"/>
    <property type="project" value="TreeGrafter"/>
</dbReference>
<dbReference type="Pfam" id="PF01381">
    <property type="entry name" value="HTH_3"/>
    <property type="match status" value="1"/>
</dbReference>
<dbReference type="EMBL" id="CP047394">
    <property type="protein sequence ID" value="QHE62598.1"/>
    <property type="molecule type" value="Genomic_DNA"/>
</dbReference>
<dbReference type="CDD" id="cd00093">
    <property type="entry name" value="HTH_XRE"/>
    <property type="match status" value="1"/>
</dbReference>
<dbReference type="GO" id="GO:0005829">
    <property type="term" value="C:cytosol"/>
    <property type="evidence" value="ECO:0007669"/>
    <property type="project" value="TreeGrafter"/>
</dbReference>
<feature type="domain" description="HTH cro/C1-type" evidence="2">
    <location>
        <begin position="12"/>
        <end position="66"/>
    </location>
</feature>
<name>A0A6I6UKQ1_9BACI</name>
<dbReference type="Gene3D" id="1.10.260.40">
    <property type="entry name" value="lambda repressor-like DNA-binding domains"/>
    <property type="match status" value="1"/>
</dbReference>
<evidence type="ECO:0000259" key="2">
    <source>
        <dbReference type="PROSITE" id="PS50943"/>
    </source>
</evidence>
<dbReference type="InterPro" id="IPR001387">
    <property type="entry name" value="Cro/C1-type_HTH"/>
</dbReference>
<evidence type="ECO:0000313" key="3">
    <source>
        <dbReference type="EMBL" id="QHE62598.1"/>
    </source>
</evidence>
<gene>
    <name evidence="3" type="ORF">FHE72_17380</name>
</gene>
<dbReference type="PANTHER" id="PTHR46797:SF1">
    <property type="entry name" value="METHYLPHOSPHONATE SYNTHASE"/>
    <property type="match status" value="1"/>
</dbReference>
<protein>
    <submittedName>
        <fullName evidence="3">Helix-turn-helix domain-containing protein</fullName>
    </submittedName>
</protein>
<dbReference type="InterPro" id="IPR010982">
    <property type="entry name" value="Lambda_DNA-bd_dom_sf"/>
</dbReference>